<keyword evidence="3" id="KW-1185">Reference proteome</keyword>
<reference evidence="2" key="1">
    <citation type="journal article" date="2021" name="IMA Fungus">
        <title>Genomic characterization of three marine fungi, including Emericellopsis atlantica sp. nov. with signatures of a generalist lifestyle and marine biomass degradation.</title>
        <authorList>
            <person name="Hagestad O.C."/>
            <person name="Hou L."/>
            <person name="Andersen J.H."/>
            <person name="Hansen E.H."/>
            <person name="Altermark B."/>
            <person name="Li C."/>
            <person name="Kuhnert E."/>
            <person name="Cox R.J."/>
            <person name="Crous P.W."/>
            <person name="Spatafora J.W."/>
            <person name="Lail K."/>
            <person name="Amirebrahimi M."/>
            <person name="Lipzen A."/>
            <person name="Pangilinan J."/>
            <person name="Andreopoulos W."/>
            <person name="Hayes R.D."/>
            <person name="Ng V."/>
            <person name="Grigoriev I.V."/>
            <person name="Jackson S.A."/>
            <person name="Sutton T.D.S."/>
            <person name="Dobson A.D.W."/>
            <person name="Rama T."/>
        </authorList>
    </citation>
    <scope>NUCLEOTIDE SEQUENCE</scope>
    <source>
        <strain evidence="2">TRa3180A</strain>
    </source>
</reference>
<feature type="region of interest" description="Disordered" evidence="1">
    <location>
        <begin position="104"/>
        <end position="128"/>
    </location>
</feature>
<dbReference type="AlphaFoldDB" id="A0A9P8CC18"/>
<organism evidence="2 3">
    <name type="scientific">Calycina marina</name>
    <dbReference type="NCBI Taxonomy" id="1763456"/>
    <lineage>
        <taxon>Eukaryota</taxon>
        <taxon>Fungi</taxon>
        <taxon>Dikarya</taxon>
        <taxon>Ascomycota</taxon>
        <taxon>Pezizomycotina</taxon>
        <taxon>Leotiomycetes</taxon>
        <taxon>Helotiales</taxon>
        <taxon>Pezizellaceae</taxon>
        <taxon>Calycina</taxon>
    </lineage>
</organism>
<sequence>MILGKLWLREHNPHTDWSHDLLTFDKECCRQNCLPTGTTQLCCHSHQPTPLPVPKNDSPYSLPRRVSAHAFHLRASSKDRCEVFSLSFYEIDQHLKARGIDVSPSYKAADTTEESSEENIRRAQAAAS</sequence>
<proteinExistence type="predicted"/>
<gene>
    <name evidence="2" type="ORF">BJ878DRAFT_224289</name>
</gene>
<evidence type="ECO:0000256" key="1">
    <source>
        <dbReference type="SAM" id="MobiDB-lite"/>
    </source>
</evidence>
<dbReference type="Proteomes" id="UP000887226">
    <property type="component" value="Unassembled WGS sequence"/>
</dbReference>
<evidence type="ECO:0000313" key="2">
    <source>
        <dbReference type="EMBL" id="KAG9241528.1"/>
    </source>
</evidence>
<accession>A0A9P8CC18</accession>
<dbReference type="OrthoDB" id="4502494at2759"/>
<name>A0A9P8CC18_9HELO</name>
<dbReference type="EMBL" id="MU254199">
    <property type="protein sequence ID" value="KAG9241528.1"/>
    <property type="molecule type" value="Genomic_DNA"/>
</dbReference>
<protein>
    <submittedName>
        <fullName evidence="2">Uncharacterized protein</fullName>
    </submittedName>
</protein>
<comment type="caution">
    <text evidence="2">The sequence shown here is derived from an EMBL/GenBank/DDBJ whole genome shotgun (WGS) entry which is preliminary data.</text>
</comment>
<evidence type="ECO:0000313" key="3">
    <source>
        <dbReference type="Proteomes" id="UP000887226"/>
    </source>
</evidence>